<keyword evidence="9 14" id="KW-0472">Membrane</keyword>
<keyword evidence="7 14" id="KW-0378">Hydrolase</keyword>
<dbReference type="RefSeq" id="WP_171322310.1">
    <property type="nucleotide sequence ID" value="NZ_JABFBC010000001.1"/>
</dbReference>
<sequence>MPYSLIAMLALIQGLTEFLPVSSSAHLVLVHDYMGGSADELKLDIAVHLGTLAAVVLYFRAEMGQALTGLGQILRGRLATYEAHLALCLIVATIPVGLAGIVLHLTGLVEMLRSVAVIGWAMIVFGILLWWLDRRGGSGKSAREWTMKDALRMGLWQALALIPGTSRSGAAISGGLACGYERGAAARIAMLMSVPTIAMTGVLLLGELARSGDLALGREVALAAGLSFVAGLAALALMMRLLKSVSYTPYVVYRVALGVVLLAVAYG</sequence>
<dbReference type="GO" id="GO:0009252">
    <property type="term" value="P:peptidoglycan biosynthetic process"/>
    <property type="evidence" value="ECO:0007669"/>
    <property type="project" value="UniProtKB-KW"/>
</dbReference>
<dbReference type="AlphaFoldDB" id="A0A849KVG6"/>
<evidence type="ECO:0000256" key="9">
    <source>
        <dbReference type="ARBA" id="ARBA00023136"/>
    </source>
</evidence>
<protein>
    <recommendedName>
        <fullName evidence="4 14">Undecaprenyl-diphosphatase</fullName>
        <ecNumber evidence="3 14">3.6.1.27</ecNumber>
    </recommendedName>
    <alternativeName>
        <fullName evidence="12 14">Bacitracin resistance protein</fullName>
    </alternativeName>
    <alternativeName>
        <fullName evidence="11 14">Undecaprenyl pyrophosphate phosphatase</fullName>
    </alternativeName>
</protein>
<feature type="transmembrane region" description="Helical" evidence="14">
    <location>
        <begin position="184"/>
        <end position="208"/>
    </location>
</feature>
<comment type="miscellaneous">
    <text evidence="14">Bacitracin is thought to be involved in the inhibition of peptidoglycan synthesis by sequestering undecaprenyl diphosphate, thereby reducing the pool of lipid carrier available.</text>
</comment>
<comment type="function">
    <text evidence="14">Catalyzes the dephosphorylation of undecaprenyl diphosphate (UPP). Confers resistance to bacitracin.</text>
</comment>
<dbReference type="InterPro" id="IPR003824">
    <property type="entry name" value="UppP"/>
</dbReference>
<evidence type="ECO:0000256" key="13">
    <source>
        <dbReference type="ARBA" id="ARBA00047594"/>
    </source>
</evidence>
<dbReference type="GO" id="GO:0071555">
    <property type="term" value="P:cell wall organization"/>
    <property type="evidence" value="ECO:0007669"/>
    <property type="project" value="UniProtKB-KW"/>
</dbReference>
<organism evidence="15 16">
    <name type="scientific">Halovulum dunhuangense</name>
    <dbReference type="NCBI Taxonomy" id="1505036"/>
    <lineage>
        <taxon>Bacteria</taxon>
        <taxon>Pseudomonadati</taxon>
        <taxon>Pseudomonadota</taxon>
        <taxon>Alphaproteobacteria</taxon>
        <taxon>Rhodobacterales</taxon>
        <taxon>Paracoccaceae</taxon>
        <taxon>Halovulum</taxon>
    </lineage>
</organism>
<evidence type="ECO:0000256" key="8">
    <source>
        <dbReference type="ARBA" id="ARBA00022989"/>
    </source>
</evidence>
<evidence type="ECO:0000256" key="5">
    <source>
        <dbReference type="ARBA" id="ARBA00022475"/>
    </source>
</evidence>
<dbReference type="GO" id="GO:0046677">
    <property type="term" value="P:response to antibiotic"/>
    <property type="evidence" value="ECO:0007669"/>
    <property type="project" value="UniProtKB-UniRule"/>
</dbReference>
<evidence type="ECO:0000256" key="2">
    <source>
        <dbReference type="ARBA" id="ARBA00010621"/>
    </source>
</evidence>
<dbReference type="EC" id="3.6.1.27" evidence="3 14"/>
<evidence type="ECO:0000256" key="11">
    <source>
        <dbReference type="ARBA" id="ARBA00032707"/>
    </source>
</evidence>
<name>A0A849KVG6_9RHOB</name>
<evidence type="ECO:0000256" key="4">
    <source>
        <dbReference type="ARBA" id="ARBA00021581"/>
    </source>
</evidence>
<dbReference type="PANTHER" id="PTHR30622:SF4">
    <property type="entry name" value="UNDECAPRENYL-DIPHOSPHATASE"/>
    <property type="match status" value="1"/>
</dbReference>
<dbReference type="NCBIfam" id="NF001393">
    <property type="entry name" value="PRK00281.2-4"/>
    <property type="match status" value="1"/>
</dbReference>
<proteinExistence type="inferred from homology"/>
<comment type="subcellular location">
    <subcellularLocation>
        <location evidence="1 14">Cell membrane</location>
        <topology evidence="1 14">Multi-pass membrane protein</topology>
    </subcellularLocation>
</comment>
<keyword evidence="8 14" id="KW-1133">Transmembrane helix</keyword>
<dbReference type="GO" id="GO:0008360">
    <property type="term" value="P:regulation of cell shape"/>
    <property type="evidence" value="ECO:0007669"/>
    <property type="project" value="UniProtKB-KW"/>
</dbReference>
<accession>A0A849KVG6</accession>
<keyword evidence="14" id="KW-0573">Peptidoglycan synthesis</keyword>
<dbReference type="GO" id="GO:0005886">
    <property type="term" value="C:plasma membrane"/>
    <property type="evidence" value="ECO:0007669"/>
    <property type="project" value="UniProtKB-SubCell"/>
</dbReference>
<feature type="transmembrane region" description="Helical" evidence="14">
    <location>
        <begin position="81"/>
        <end position="105"/>
    </location>
</feature>
<keyword evidence="5 14" id="KW-1003">Cell membrane</keyword>
<feature type="transmembrane region" description="Helical" evidence="14">
    <location>
        <begin position="247"/>
        <end position="266"/>
    </location>
</feature>
<evidence type="ECO:0000256" key="12">
    <source>
        <dbReference type="ARBA" id="ARBA00032932"/>
    </source>
</evidence>
<dbReference type="EMBL" id="JABFBC010000001">
    <property type="protein sequence ID" value="NNU79388.1"/>
    <property type="molecule type" value="Genomic_DNA"/>
</dbReference>
<reference evidence="15 16" key="1">
    <citation type="submission" date="2020-05" db="EMBL/GenBank/DDBJ databases">
        <title>Gimesia benthica sp. nov., a novel planctomycete isolated from a deep-sea water sample of the Northwest Indian Ocean.</title>
        <authorList>
            <person name="Wang J."/>
            <person name="Ruan C."/>
            <person name="Song L."/>
            <person name="Zhu Y."/>
            <person name="Li A."/>
            <person name="Zheng X."/>
            <person name="Wang L."/>
            <person name="Lu Z."/>
            <person name="Huang Y."/>
            <person name="Du W."/>
            <person name="Zhou Y."/>
            <person name="Huang L."/>
            <person name="Dai X."/>
        </authorList>
    </citation>
    <scope>NUCLEOTIDE SEQUENCE [LARGE SCALE GENOMIC DNA]</scope>
    <source>
        <strain evidence="15 16">YYQ-30</strain>
    </source>
</reference>
<evidence type="ECO:0000313" key="15">
    <source>
        <dbReference type="EMBL" id="NNU79388.1"/>
    </source>
</evidence>
<evidence type="ECO:0000256" key="6">
    <source>
        <dbReference type="ARBA" id="ARBA00022692"/>
    </source>
</evidence>
<dbReference type="Pfam" id="PF02673">
    <property type="entry name" value="BacA"/>
    <property type="match status" value="1"/>
</dbReference>
<keyword evidence="10 14" id="KW-0046">Antibiotic resistance</keyword>
<evidence type="ECO:0000256" key="7">
    <source>
        <dbReference type="ARBA" id="ARBA00022801"/>
    </source>
</evidence>
<dbReference type="GO" id="GO:0050380">
    <property type="term" value="F:undecaprenyl-diphosphatase activity"/>
    <property type="evidence" value="ECO:0007669"/>
    <property type="project" value="UniProtKB-UniRule"/>
</dbReference>
<dbReference type="Proteomes" id="UP000572377">
    <property type="component" value="Unassembled WGS sequence"/>
</dbReference>
<gene>
    <name evidence="14" type="primary">uppP</name>
    <name evidence="15" type="ORF">HMH01_02955</name>
</gene>
<comment type="similarity">
    <text evidence="2 14">Belongs to the UppP family.</text>
</comment>
<keyword evidence="6 14" id="KW-0812">Transmembrane</keyword>
<evidence type="ECO:0000313" key="16">
    <source>
        <dbReference type="Proteomes" id="UP000572377"/>
    </source>
</evidence>
<evidence type="ECO:0000256" key="10">
    <source>
        <dbReference type="ARBA" id="ARBA00023251"/>
    </source>
</evidence>
<evidence type="ECO:0000256" key="3">
    <source>
        <dbReference type="ARBA" id="ARBA00012374"/>
    </source>
</evidence>
<keyword evidence="14" id="KW-0961">Cell wall biogenesis/degradation</keyword>
<comment type="caution">
    <text evidence="15">The sequence shown here is derived from an EMBL/GenBank/DDBJ whole genome shotgun (WGS) entry which is preliminary data.</text>
</comment>
<keyword evidence="16" id="KW-1185">Reference proteome</keyword>
<evidence type="ECO:0000256" key="1">
    <source>
        <dbReference type="ARBA" id="ARBA00004651"/>
    </source>
</evidence>
<evidence type="ECO:0000256" key="14">
    <source>
        <dbReference type="HAMAP-Rule" id="MF_01006"/>
    </source>
</evidence>
<dbReference type="HAMAP" id="MF_01006">
    <property type="entry name" value="Undec_diphosphatase"/>
    <property type="match status" value="1"/>
</dbReference>
<comment type="catalytic activity">
    <reaction evidence="13 14">
        <text>di-trans,octa-cis-undecaprenyl diphosphate + H2O = di-trans,octa-cis-undecaprenyl phosphate + phosphate + H(+)</text>
        <dbReference type="Rhea" id="RHEA:28094"/>
        <dbReference type="ChEBI" id="CHEBI:15377"/>
        <dbReference type="ChEBI" id="CHEBI:15378"/>
        <dbReference type="ChEBI" id="CHEBI:43474"/>
        <dbReference type="ChEBI" id="CHEBI:58405"/>
        <dbReference type="ChEBI" id="CHEBI:60392"/>
        <dbReference type="EC" id="3.6.1.27"/>
    </reaction>
</comment>
<feature type="transmembrane region" description="Helical" evidence="14">
    <location>
        <begin position="220"/>
        <end position="241"/>
    </location>
</feature>
<keyword evidence="14" id="KW-0133">Cell shape</keyword>
<dbReference type="PANTHER" id="PTHR30622">
    <property type="entry name" value="UNDECAPRENYL-DIPHOSPHATASE"/>
    <property type="match status" value="1"/>
</dbReference>
<feature type="transmembrane region" description="Helical" evidence="14">
    <location>
        <begin position="111"/>
        <end position="132"/>
    </location>
</feature>